<gene>
    <name evidence="1" type="ORF">GPM918_LOCUS30763</name>
    <name evidence="2" type="ORF">SRO942_LOCUS31390</name>
</gene>
<name>A0A815H6B9_9BILA</name>
<evidence type="ECO:0000313" key="1">
    <source>
        <dbReference type="EMBL" id="CAF1347999.1"/>
    </source>
</evidence>
<protein>
    <submittedName>
        <fullName evidence="1">Uncharacterized protein</fullName>
    </submittedName>
</protein>
<evidence type="ECO:0000313" key="2">
    <source>
        <dbReference type="EMBL" id="CAF4215587.1"/>
    </source>
</evidence>
<sequence length="338" mass="39155">MAKTGAKRAKAYRERINKDKVKHEQVKIKARQRNISILRKLTGKALENFRVNTNYRQRKCRLKKHKRLINNKPSSFQNCQSFGKAMKKVTSALQCNKKKKDVIQHLAQKYNLVPKSVQQRTCANISDQIKNAVHKFYLKDDVSYQLPEENKGIIISRSSFADLRPPFVVPKAALAHRICVCIYHENANLILKAIDKFVKGNVCSSLQQFTGTLVCNTVNQECMFPACPLCESNFQEKVIDNVVSAATRIKWWQCVNIHGRAEKKEFEGSVDEAVELLKSKVKYFLFHVYIKRERSNYFEQLKSEVTDEKVVIQVDFAENFGLKEQDEIQSAHWNRKTL</sequence>
<dbReference type="OrthoDB" id="10062343at2759"/>
<keyword evidence="3" id="KW-1185">Reference proteome</keyword>
<dbReference type="Proteomes" id="UP000681722">
    <property type="component" value="Unassembled WGS sequence"/>
</dbReference>
<accession>A0A815H6B9</accession>
<dbReference type="PANTHER" id="PTHR46601">
    <property type="entry name" value="ULP_PROTEASE DOMAIN-CONTAINING PROTEIN"/>
    <property type="match status" value="1"/>
</dbReference>
<feature type="non-terminal residue" evidence="1">
    <location>
        <position position="1"/>
    </location>
</feature>
<comment type="caution">
    <text evidence="1">The sequence shown here is derived from an EMBL/GenBank/DDBJ whole genome shotgun (WGS) entry which is preliminary data.</text>
</comment>
<dbReference type="EMBL" id="CAJNOQ010014759">
    <property type="protein sequence ID" value="CAF1347999.1"/>
    <property type="molecule type" value="Genomic_DNA"/>
</dbReference>
<dbReference type="PANTHER" id="PTHR46601:SF2">
    <property type="entry name" value="UBIQUITIN-LIKE PROTEASE FAMILY PROFILE DOMAIN-CONTAINING PROTEIN"/>
    <property type="match status" value="1"/>
</dbReference>
<evidence type="ECO:0000313" key="3">
    <source>
        <dbReference type="Proteomes" id="UP000663829"/>
    </source>
</evidence>
<proteinExistence type="predicted"/>
<reference evidence="1" key="1">
    <citation type="submission" date="2021-02" db="EMBL/GenBank/DDBJ databases">
        <authorList>
            <person name="Nowell W R."/>
        </authorList>
    </citation>
    <scope>NUCLEOTIDE SEQUENCE</scope>
</reference>
<dbReference type="EMBL" id="CAJOBC010062767">
    <property type="protein sequence ID" value="CAF4215587.1"/>
    <property type="molecule type" value="Genomic_DNA"/>
</dbReference>
<dbReference type="AlphaFoldDB" id="A0A815H6B9"/>
<dbReference type="Proteomes" id="UP000663829">
    <property type="component" value="Unassembled WGS sequence"/>
</dbReference>
<organism evidence="1 3">
    <name type="scientific">Didymodactylos carnosus</name>
    <dbReference type="NCBI Taxonomy" id="1234261"/>
    <lineage>
        <taxon>Eukaryota</taxon>
        <taxon>Metazoa</taxon>
        <taxon>Spiralia</taxon>
        <taxon>Gnathifera</taxon>
        <taxon>Rotifera</taxon>
        <taxon>Eurotatoria</taxon>
        <taxon>Bdelloidea</taxon>
        <taxon>Philodinida</taxon>
        <taxon>Philodinidae</taxon>
        <taxon>Didymodactylos</taxon>
    </lineage>
</organism>